<dbReference type="InterPro" id="IPR012547">
    <property type="entry name" value="PDDEXK_9"/>
</dbReference>
<evidence type="ECO:0000313" key="2">
    <source>
        <dbReference type="EMBL" id="BBE30237.1"/>
    </source>
</evidence>
<dbReference type="EMBL" id="AP018712">
    <property type="protein sequence ID" value="BBE30237.1"/>
    <property type="molecule type" value="Genomic_DNA"/>
</dbReference>
<dbReference type="InterPro" id="IPR018631">
    <property type="entry name" value="AAA-ATPase-like_dom"/>
</dbReference>
<dbReference type="PANTHER" id="PTHR34825:SF1">
    <property type="entry name" value="AAA-ATPASE-LIKE DOMAIN-CONTAINING PROTEIN"/>
    <property type="match status" value="1"/>
</dbReference>
<feature type="domain" description="AAA-ATPase-like" evidence="1">
    <location>
        <begin position="5"/>
        <end position="226"/>
    </location>
</feature>
<organism evidence="2 3">
    <name type="scientific">Tepiditoga spiralis</name>
    <dbReference type="NCBI Taxonomy" id="2108365"/>
    <lineage>
        <taxon>Bacteria</taxon>
        <taxon>Thermotogati</taxon>
        <taxon>Thermotogota</taxon>
        <taxon>Thermotogae</taxon>
        <taxon>Petrotogales</taxon>
        <taxon>Petrotogaceae</taxon>
        <taxon>Tepiditoga</taxon>
    </lineage>
</organism>
<evidence type="ECO:0000259" key="1">
    <source>
        <dbReference type="Pfam" id="PF09820"/>
    </source>
</evidence>
<protein>
    <recommendedName>
        <fullName evidence="1">AAA-ATPase-like domain-containing protein</fullName>
    </recommendedName>
</protein>
<accession>A0A7G1G5R4</accession>
<dbReference type="InParanoid" id="A0A7G1G5R4"/>
<dbReference type="Pfam" id="PF09820">
    <property type="entry name" value="AAA-ATPase_like"/>
    <property type="match status" value="1"/>
</dbReference>
<gene>
    <name evidence="2" type="ORF">OSSY52_03780</name>
</gene>
<dbReference type="Gene3D" id="3.40.50.300">
    <property type="entry name" value="P-loop containing nucleotide triphosphate hydrolases"/>
    <property type="match status" value="1"/>
</dbReference>
<evidence type="ECO:0000313" key="3">
    <source>
        <dbReference type="Proteomes" id="UP000516361"/>
    </source>
</evidence>
<dbReference type="AlphaFoldDB" id="A0A7G1G5R4"/>
<proteinExistence type="predicted"/>
<name>A0A7G1G5R4_9BACT</name>
<keyword evidence="3" id="KW-1185">Reference proteome</keyword>
<reference evidence="2 3" key="1">
    <citation type="submission" date="2018-06" db="EMBL/GenBank/DDBJ databases">
        <title>Genome sequencing of Oceanotoga sp. sy52.</title>
        <authorList>
            <person name="Mori K."/>
        </authorList>
    </citation>
    <scope>NUCLEOTIDE SEQUENCE [LARGE SCALE GENOMIC DNA]</scope>
    <source>
        <strain evidence="3">sy52</strain>
    </source>
</reference>
<dbReference type="InterPro" id="IPR027417">
    <property type="entry name" value="P-loop_NTPase"/>
</dbReference>
<dbReference type="KEGG" id="ocy:OSSY52_03780"/>
<dbReference type="Pfam" id="PF08011">
    <property type="entry name" value="PDDEXK_9"/>
    <property type="match status" value="1"/>
</dbReference>
<dbReference type="RefSeq" id="WP_190615357.1">
    <property type="nucleotide sequence ID" value="NZ_AP018712.1"/>
</dbReference>
<dbReference type="Proteomes" id="UP000516361">
    <property type="component" value="Chromosome"/>
</dbReference>
<sequence length="603" mass="70993">MKRLPIGQSDFKTIIEEDMYFVDKSLLIKEVIESGNVLLITRPRRFGKTLSQSMMKYFFDITQNNDYLFKNLKIYKEKNIIEKHLNKHPVIYITFKDLKSNNLKKMHDLLAMELSRLYIKHEYVLKVLNKREKAVFNKIMDREALDADYENCIRSLSEYMERYYGKKVIILIDEYDTPIQQAYLHGYYDEIISLIGNLFGMALKDNVYLEKAVLTGITRVSKESIFTGVNNLKVSTVLNELFNDKYGLTKEEVEETLKYYELEYEEDEVIDWYNGYNFGGVEIYNPFSIINLVDEKKIGPYWMNTSGNYLIRKLIKEGTVNIKDSIEKLLNGEKIESKINETMVYGDLHINSNESIWTLFLFSGYLKWIKETKEGYRRYTLAIPNKEVRMFYEDTVLLMFEEENIQLDNILINLINGHIEEFKEDFQKLTMNTLSYFDVSGEEPERFYHGLILGMSVGLKEKYIIKSNRETGLGRADVILIPKDKTDKGIIIEFKKFYKNEKTLLNSAQNGLKQINEKRYEEEIKNYGINDIIKVSIAFDKKEVEIVSNLDKEEENNERKDLEYELKLKSIETAKKLKEMGLTKEQIIQATGLSIEEINILYK</sequence>
<dbReference type="PANTHER" id="PTHR34825">
    <property type="entry name" value="CONSERVED PROTEIN, WITH A WEAK D-GALACTARATE DEHYDRATASE/ALTRONATE HYDROLASE DOMAIN"/>
    <property type="match status" value="1"/>
</dbReference>